<sequence length="131" mass="14409">MLFEIFALIFAISIGYWYLYSANNANGNSSTSTTRTETIKTARSSNFTDTTNVNTARSNPQISICSTSSLAPLTSKHDNVQFPENENDLKSTKTLPSITQNVNEKSEQWPVSTVEKSGEKAGGKEKKSTYV</sequence>
<comment type="caution">
    <text evidence="2">The sequence shown here is derived from an EMBL/GenBank/DDBJ whole genome shotgun (WGS) entry which is preliminary data.</text>
</comment>
<accession>A0A9P1MTD2</accession>
<dbReference type="EMBL" id="CANHGI010000001">
    <property type="protein sequence ID" value="CAI5438170.1"/>
    <property type="molecule type" value="Genomic_DNA"/>
</dbReference>
<name>A0A9P1MTD2_9PELO</name>
<dbReference type="AlphaFoldDB" id="A0A9P1MTD2"/>
<keyword evidence="3" id="KW-1185">Reference proteome</keyword>
<organism evidence="2 3">
    <name type="scientific">Caenorhabditis angaria</name>
    <dbReference type="NCBI Taxonomy" id="860376"/>
    <lineage>
        <taxon>Eukaryota</taxon>
        <taxon>Metazoa</taxon>
        <taxon>Ecdysozoa</taxon>
        <taxon>Nematoda</taxon>
        <taxon>Chromadorea</taxon>
        <taxon>Rhabditida</taxon>
        <taxon>Rhabditina</taxon>
        <taxon>Rhabditomorpha</taxon>
        <taxon>Rhabditoidea</taxon>
        <taxon>Rhabditidae</taxon>
        <taxon>Peloderinae</taxon>
        <taxon>Caenorhabditis</taxon>
    </lineage>
</organism>
<gene>
    <name evidence="2" type="ORF">CAMP_LOCUS807</name>
</gene>
<evidence type="ECO:0000256" key="1">
    <source>
        <dbReference type="SAM" id="MobiDB-lite"/>
    </source>
</evidence>
<feature type="compositionally biased region" description="Polar residues" evidence="1">
    <location>
        <begin position="92"/>
        <end position="103"/>
    </location>
</feature>
<feature type="compositionally biased region" description="Basic and acidic residues" evidence="1">
    <location>
        <begin position="116"/>
        <end position="131"/>
    </location>
</feature>
<proteinExistence type="predicted"/>
<evidence type="ECO:0000313" key="3">
    <source>
        <dbReference type="Proteomes" id="UP001152747"/>
    </source>
</evidence>
<reference evidence="2" key="1">
    <citation type="submission" date="2022-11" db="EMBL/GenBank/DDBJ databases">
        <authorList>
            <person name="Kikuchi T."/>
        </authorList>
    </citation>
    <scope>NUCLEOTIDE SEQUENCE</scope>
    <source>
        <strain evidence="2">PS1010</strain>
    </source>
</reference>
<dbReference type="Proteomes" id="UP001152747">
    <property type="component" value="Unassembled WGS sequence"/>
</dbReference>
<feature type="region of interest" description="Disordered" evidence="1">
    <location>
        <begin position="75"/>
        <end position="131"/>
    </location>
</feature>
<evidence type="ECO:0000313" key="2">
    <source>
        <dbReference type="EMBL" id="CAI5438170.1"/>
    </source>
</evidence>
<protein>
    <submittedName>
        <fullName evidence="2">Uncharacterized protein</fullName>
    </submittedName>
</protein>